<keyword evidence="2" id="KW-0547">Nucleotide-binding</keyword>
<dbReference type="Proteomes" id="UP001214250">
    <property type="component" value="Chromosome 2"/>
</dbReference>
<dbReference type="PANTHER" id="PTHR43289:SF6">
    <property type="entry name" value="SERINE_THREONINE-PROTEIN KINASE NEKL-3"/>
    <property type="match status" value="1"/>
</dbReference>
<evidence type="ECO:0000259" key="7">
    <source>
        <dbReference type="PROSITE" id="PS50011"/>
    </source>
</evidence>
<dbReference type="RefSeq" id="WP_274153744.1">
    <property type="nucleotide sequence ID" value="NZ_CP117812.1"/>
</dbReference>
<dbReference type="Pfam" id="PF00069">
    <property type="entry name" value="Pkinase"/>
    <property type="match status" value="1"/>
</dbReference>
<dbReference type="Gene3D" id="1.25.40.10">
    <property type="entry name" value="Tetratricopeptide repeat domain"/>
    <property type="match status" value="1"/>
</dbReference>
<dbReference type="EMBL" id="CP117812">
    <property type="protein sequence ID" value="WDE98875.1"/>
    <property type="molecule type" value="Genomic_DNA"/>
</dbReference>
<keyword evidence="3 8" id="KW-0418">Kinase</keyword>
<evidence type="ECO:0000256" key="3">
    <source>
        <dbReference type="ARBA" id="ARBA00022777"/>
    </source>
</evidence>
<keyword evidence="6" id="KW-0472">Membrane</keyword>
<feature type="domain" description="Protein kinase" evidence="7">
    <location>
        <begin position="38"/>
        <end position="317"/>
    </location>
</feature>
<evidence type="ECO:0000256" key="6">
    <source>
        <dbReference type="SAM" id="Phobius"/>
    </source>
</evidence>
<dbReference type="Gene3D" id="3.80.10.10">
    <property type="entry name" value="Ribonuclease Inhibitor"/>
    <property type="match status" value="1"/>
</dbReference>
<dbReference type="Gene3D" id="1.10.510.10">
    <property type="entry name" value="Transferase(Phosphotransferase) domain 1"/>
    <property type="match status" value="1"/>
</dbReference>
<keyword evidence="4" id="KW-0067">ATP-binding</keyword>
<dbReference type="InterPro" id="IPR011009">
    <property type="entry name" value="Kinase-like_dom_sf"/>
</dbReference>
<dbReference type="SUPFAM" id="SSF52058">
    <property type="entry name" value="L domain-like"/>
    <property type="match status" value="1"/>
</dbReference>
<dbReference type="InterPro" id="IPR032675">
    <property type="entry name" value="LRR_dom_sf"/>
</dbReference>
<evidence type="ECO:0000313" key="9">
    <source>
        <dbReference type="Proteomes" id="UP001214250"/>
    </source>
</evidence>
<feature type="coiled-coil region" evidence="5">
    <location>
        <begin position="365"/>
        <end position="394"/>
    </location>
</feature>
<keyword evidence="5" id="KW-0175">Coiled coil</keyword>
<reference evidence="8 9" key="1">
    <citation type="submission" date="2023-02" db="EMBL/GenBank/DDBJ databases">
        <title>Genome sequence of Lentisphaera profundi SAORIC-696.</title>
        <authorList>
            <person name="Kim e."/>
            <person name="Cho J.-C."/>
            <person name="Choi A."/>
            <person name="Kang I."/>
        </authorList>
    </citation>
    <scope>NUCLEOTIDE SEQUENCE [LARGE SCALE GENOMIC DNA]</scope>
    <source>
        <strain evidence="8 9">SAORIC-696</strain>
    </source>
</reference>
<feature type="transmembrane region" description="Helical" evidence="6">
    <location>
        <begin position="346"/>
        <end position="365"/>
    </location>
</feature>
<evidence type="ECO:0000256" key="1">
    <source>
        <dbReference type="ARBA" id="ARBA00022679"/>
    </source>
</evidence>
<dbReference type="SUPFAM" id="SSF56112">
    <property type="entry name" value="Protein kinase-like (PK-like)"/>
    <property type="match status" value="1"/>
</dbReference>
<proteinExistence type="predicted"/>
<dbReference type="InterPro" id="IPR011990">
    <property type="entry name" value="TPR-like_helical_dom_sf"/>
</dbReference>
<keyword evidence="6" id="KW-1133">Transmembrane helix</keyword>
<dbReference type="InterPro" id="IPR000719">
    <property type="entry name" value="Prot_kinase_dom"/>
</dbReference>
<evidence type="ECO:0000256" key="2">
    <source>
        <dbReference type="ARBA" id="ARBA00022741"/>
    </source>
</evidence>
<dbReference type="GO" id="GO:0016301">
    <property type="term" value="F:kinase activity"/>
    <property type="evidence" value="ECO:0007669"/>
    <property type="project" value="UniProtKB-KW"/>
</dbReference>
<keyword evidence="1" id="KW-0808">Transferase</keyword>
<gene>
    <name evidence="8" type="ORF">PQO03_13630</name>
</gene>
<organism evidence="8 9">
    <name type="scientific">Lentisphaera profundi</name>
    <dbReference type="NCBI Taxonomy" id="1658616"/>
    <lineage>
        <taxon>Bacteria</taxon>
        <taxon>Pseudomonadati</taxon>
        <taxon>Lentisphaerota</taxon>
        <taxon>Lentisphaeria</taxon>
        <taxon>Lentisphaerales</taxon>
        <taxon>Lentisphaeraceae</taxon>
        <taxon>Lentisphaera</taxon>
    </lineage>
</organism>
<dbReference type="SUPFAM" id="SSF48452">
    <property type="entry name" value="TPR-like"/>
    <property type="match status" value="1"/>
</dbReference>
<evidence type="ECO:0000256" key="5">
    <source>
        <dbReference type="SAM" id="Coils"/>
    </source>
</evidence>
<evidence type="ECO:0000313" key="8">
    <source>
        <dbReference type="EMBL" id="WDE98875.1"/>
    </source>
</evidence>
<sequence>MSKRKELFSRKLDDFFDEVEATDEVPLLELIPKIKDRYCEFKHLDEGGLKVIQSCRDLRTGRFLAMATLKNSVNDKQKEAFLKEARLTAALQHPNIIPLYDLGLHDQKPWFTMKLISGASLEKLIAQVKVGASQQAHDLNTRLDIFIKVCDAVAYAHSRGVLHLDIKPDNIQISEYGDVLLCDWGLAKVMATECDEELLECYSFNPKDVDLTLDGLVKGTPSYMAPEQTPLLKTKKGIHTDIFSLGCVLYKILTFEKPFTGKDVYAIMQNTVSGHFHRASEINPSIPPSLEAVCIKAMATDPEDRYKSVLNLQKEILNYRNGFATKAENAPLIKIIKLWLIRHKTLSFAAIIIFCISLFTTWLSFNNLNLEKVNAVQNAQKLRLEADKLKLENEFHKKFNKDAAPRFFKSAQIAFNAFNFDDAINFSSSAVELDPSLKQAWALKGQMHLIYEQFGQALDSLEKSQSNSPLHAIAQDFYRIKANDKQALSLEQYLKFYQRSLDENTYKLSAGLSHQKAYAVMDIEKRIALCKAIIILQNKKNLERNFKGNKMQFHYDLKSKYLDLSNNPWMETALILQNFPARSADFSHTGITNFICFKKQELHSLNVSHTPIIELNRLDNPELISLNISHTAISNLHRLRNMSLRILDISHSAVRSTNILKDLTTLEKLSIHQGQFSDAELQKLNPKLEVIIKP</sequence>
<dbReference type="PROSITE" id="PS50011">
    <property type="entry name" value="PROTEIN_KINASE_DOM"/>
    <property type="match status" value="1"/>
</dbReference>
<dbReference type="PANTHER" id="PTHR43289">
    <property type="entry name" value="MITOGEN-ACTIVATED PROTEIN KINASE KINASE KINASE 20-RELATED"/>
    <property type="match status" value="1"/>
</dbReference>
<keyword evidence="6" id="KW-0812">Transmembrane</keyword>
<evidence type="ECO:0000256" key="4">
    <source>
        <dbReference type="ARBA" id="ARBA00022840"/>
    </source>
</evidence>
<dbReference type="SMART" id="SM00220">
    <property type="entry name" value="S_TKc"/>
    <property type="match status" value="1"/>
</dbReference>
<name>A0ABY7W0A9_9BACT</name>
<protein>
    <submittedName>
        <fullName evidence="8">Protein kinase</fullName>
    </submittedName>
</protein>
<dbReference type="CDD" id="cd14014">
    <property type="entry name" value="STKc_PknB_like"/>
    <property type="match status" value="1"/>
</dbReference>
<keyword evidence="9" id="KW-1185">Reference proteome</keyword>
<accession>A0ABY7W0A9</accession>